<dbReference type="SUPFAM" id="SSF53448">
    <property type="entry name" value="Nucleotide-diphospho-sugar transferases"/>
    <property type="match status" value="1"/>
</dbReference>
<name>A0A2V4MLI4_9RHOB</name>
<evidence type="ECO:0000313" key="2">
    <source>
        <dbReference type="EMBL" id="PYC46419.1"/>
    </source>
</evidence>
<dbReference type="GO" id="GO:0016740">
    <property type="term" value="F:transferase activity"/>
    <property type="evidence" value="ECO:0007669"/>
    <property type="project" value="UniProtKB-KW"/>
</dbReference>
<dbReference type="CDD" id="cd04186">
    <property type="entry name" value="GT_2_like_c"/>
    <property type="match status" value="1"/>
</dbReference>
<dbReference type="Pfam" id="PF00535">
    <property type="entry name" value="Glycos_transf_2"/>
    <property type="match status" value="1"/>
</dbReference>
<reference evidence="2 3" key="1">
    <citation type="submission" date="2018-05" db="EMBL/GenBank/DDBJ databases">
        <title>Oceanovita maritima gen. nov., sp. nov., a marine bacterium in the family Rhodobacteraceae isolated from surface seawater of Lundu port Xiamen, China.</title>
        <authorList>
            <person name="Hetharua B.H."/>
            <person name="Min D."/>
            <person name="Liao H."/>
            <person name="Tian Y."/>
        </authorList>
    </citation>
    <scope>NUCLEOTIDE SEQUENCE [LARGE SCALE GENOMIC DNA]</scope>
    <source>
        <strain evidence="2 3">FSX-11</strain>
    </source>
</reference>
<keyword evidence="2" id="KW-0808">Transferase</keyword>
<organism evidence="2 3">
    <name type="scientific">Litorivita pollutaquae</name>
    <dbReference type="NCBI Taxonomy" id="2200892"/>
    <lineage>
        <taxon>Bacteria</taxon>
        <taxon>Pseudomonadati</taxon>
        <taxon>Pseudomonadota</taxon>
        <taxon>Alphaproteobacteria</taxon>
        <taxon>Rhodobacterales</taxon>
        <taxon>Paracoccaceae</taxon>
        <taxon>Litorivita</taxon>
    </lineage>
</organism>
<dbReference type="OrthoDB" id="9771846at2"/>
<dbReference type="AlphaFoldDB" id="A0A2V4MLI4"/>
<dbReference type="PANTHER" id="PTHR43179:SF7">
    <property type="entry name" value="RHAMNOSYLTRANSFERASE WBBL"/>
    <property type="match status" value="1"/>
</dbReference>
<evidence type="ECO:0000313" key="3">
    <source>
        <dbReference type="Proteomes" id="UP000248012"/>
    </source>
</evidence>
<sequence length="332" mass="36836">MTEVESPPAAPLDLVVSIINFRTAQMTIDCVQSVLDDIGDLRAHVVIVENGSGDGSDVVLTDWLTAARAENPDIPVSLVVSAENTGFSGGHNQGIRAMKARFYFVLNSDAVVHKGCLAALLADAEAHPETGLFAARLEYDDGTRQISCFRFPTPGSEMIRGAQSGPVTRLLKRYDIPLDMPPAQEQIEWASFAAIMLRGEMIDAIGLMDEGYFLYFEDTEYCLRARRAGWGTRYVEGARAIHFRGGSAPVKSLAKARKRLPAYYYASRTRLMYQSHGRIGLLAANLAWYLGTGLTYARLLLTRKVNTLPVEREMRDIWTNFMRPLGDRRAPK</sequence>
<dbReference type="RefSeq" id="WP_110797268.1">
    <property type="nucleotide sequence ID" value="NZ_KZ826493.1"/>
</dbReference>
<gene>
    <name evidence="2" type="ORF">DI396_15590</name>
</gene>
<accession>A0A2V4MLI4</accession>
<comment type="caution">
    <text evidence="2">The sequence shown here is derived from an EMBL/GenBank/DDBJ whole genome shotgun (WGS) entry which is preliminary data.</text>
</comment>
<protein>
    <submittedName>
        <fullName evidence="2">Glycosyltransferase family 2 protein</fullName>
    </submittedName>
</protein>
<dbReference type="EMBL" id="QFVT01000014">
    <property type="protein sequence ID" value="PYC46419.1"/>
    <property type="molecule type" value="Genomic_DNA"/>
</dbReference>
<proteinExistence type="predicted"/>
<keyword evidence="3" id="KW-1185">Reference proteome</keyword>
<feature type="domain" description="Glycosyltransferase 2-like" evidence="1">
    <location>
        <begin position="18"/>
        <end position="146"/>
    </location>
</feature>
<dbReference type="PANTHER" id="PTHR43179">
    <property type="entry name" value="RHAMNOSYLTRANSFERASE WBBL"/>
    <property type="match status" value="1"/>
</dbReference>
<dbReference type="Gene3D" id="3.90.550.10">
    <property type="entry name" value="Spore Coat Polysaccharide Biosynthesis Protein SpsA, Chain A"/>
    <property type="match status" value="1"/>
</dbReference>
<dbReference type="Proteomes" id="UP000248012">
    <property type="component" value="Unassembled WGS sequence"/>
</dbReference>
<dbReference type="InterPro" id="IPR001173">
    <property type="entry name" value="Glyco_trans_2-like"/>
</dbReference>
<evidence type="ECO:0000259" key="1">
    <source>
        <dbReference type="Pfam" id="PF00535"/>
    </source>
</evidence>
<dbReference type="InterPro" id="IPR029044">
    <property type="entry name" value="Nucleotide-diphossugar_trans"/>
</dbReference>